<accession>A0A3B0VYB6</accession>
<dbReference type="AlphaFoldDB" id="A0A3B0VYB6"/>
<name>A0A3B0VYB6_9ZZZZ</name>
<evidence type="ECO:0000313" key="1">
    <source>
        <dbReference type="EMBL" id="VAW48585.1"/>
    </source>
</evidence>
<proteinExistence type="predicted"/>
<dbReference type="Pfam" id="PF10082">
    <property type="entry name" value="BBP2_2"/>
    <property type="match status" value="1"/>
</dbReference>
<sequence>LSKEDTLYQTTAGVAVDWSLSRQNFLLDAAIVDNRFDQNSNLDYVGQTLDLKWNWVVGNDLTGSVGFVQKITQNDFSNTASQETSKKEDGTAQFLAKWRYARDWELGVRLSDYALNYDLQALKINDRKSVKKTVFINYISHSSNWMGVTLLQEDGSYPRRNLSSSSVIDNKFQQNSILLNMNWRVTGKSRLQADVGWNARTHPNISSRDYDGLSVKAVYSWFPTGKTMVDVSLYRQLISSSYRDSSFSESTGYSLGVSWRMSEKVSFSGTIKDELRDYLGQESSFKERYSWITLGASYQLNTMFNVALQFNQSTRDSTQVFRDYGADSFVLSLNLKF</sequence>
<organism evidence="1">
    <name type="scientific">hydrothermal vent metagenome</name>
    <dbReference type="NCBI Taxonomy" id="652676"/>
    <lineage>
        <taxon>unclassified sequences</taxon>
        <taxon>metagenomes</taxon>
        <taxon>ecological metagenomes</taxon>
    </lineage>
</organism>
<protein>
    <recommendedName>
        <fullName evidence="2">TIGR03016 family PEP-CTERM system-associated outer membrane protein</fullName>
    </recommendedName>
</protein>
<evidence type="ECO:0008006" key="2">
    <source>
        <dbReference type="Google" id="ProtNLM"/>
    </source>
</evidence>
<gene>
    <name evidence="1" type="ORF">MNBD_GAMMA03-849</name>
</gene>
<reference evidence="1" key="1">
    <citation type="submission" date="2018-06" db="EMBL/GenBank/DDBJ databases">
        <authorList>
            <person name="Zhirakovskaya E."/>
        </authorList>
    </citation>
    <scope>NUCLEOTIDE SEQUENCE</scope>
</reference>
<dbReference type="InterPro" id="IPR018759">
    <property type="entry name" value="BBP2_2"/>
</dbReference>
<feature type="non-terminal residue" evidence="1">
    <location>
        <position position="1"/>
    </location>
</feature>
<dbReference type="EMBL" id="UOFC01000216">
    <property type="protein sequence ID" value="VAW48585.1"/>
    <property type="molecule type" value="Genomic_DNA"/>
</dbReference>